<dbReference type="RefSeq" id="WP_011778642.1">
    <property type="nucleotide sequence ID" value="NC_008726.1"/>
</dbReference>
<gene>
    <name evidence="2" type="ordered locus">Mvan_1379</name>
</gene>
<keyword evidence="1 2" id="KW-0812">Transmembrane</keyword>
<keyword evidence="3" id="KW-1185">Reference proteome</keyword>
<keyword evidence="1" id="KW-1133">Transmembrane helix</keyword>
<proteinExistence type="predicted"/>
<dbReference type="Proteomes" id="UP000009159">
    <property type="component" value="Chromosome"/>
</dbReference>
<dbReference type="HOGENOM" id="CLU_084215_0_0_11"/>
<feature type="transmembrane region" description="Helical" evidence="1">
    <location>
        <begin position="143"/>
        <end position="165"/>
    </location>
</feature>
<dbReference type="STRING" id="350058.Mvan_1379"/>
<dbReference type="PANTHER" id="PTHR42305">
    <property type="entry name" value="MEMBRANE PROTEIN RV1733C-RELATED"/>
    <property type="match status" value="1"/>
</dbReference>
<name>A1T4W3_MYCVP</name>
<evidence type="ECO:0000256" key="1">
    <source>
        <dbReference type="SAM" id="Phobius"/>
    </source>
</evidence>
<dbReference type="PANTHER" id="PTHR42305:SF1">
    <property type="entry name" value="MEMBRANE PROTEIN RV1733C-RELATED"/>
    <property type="match status" value="1"/>
</dbReference>
<dbReference type="EMBL" id="CP000511">
    <property type="protein sequence ID" value="ABM12213.1"/>
    <property type="molecule type" value="Genomic_DNA"/>
</dbReference>
<dbReference type="eggNOG" id="ENOG5032YM7">
    <property type="taxonomic scope" value="Bacteria"/>
</dbReference>
<reference evidence="2" key="1">
    <citation type="submission" date="2006-12" db="EMBL/GenBank/DDBJ databases">
        <title>Complete sequence of Mycobacterium vanbaalenii PYR-1.</title>
        <authorList>
            <consortium name="US DOE Joint Genome Institute"/>
            <person name="Copeland A."/>
            <person name="Lucas S."/>
            <person name="Lapidus A."/>
            <person name="Barry K."/>
            <person name="Detter J.C."/>
            <person name="Glavina del Rio T."/>
            <person name="Hammon N."/>
            <person name="Israni S."/>
            <person name="Dalin E."/>
            <person name="Tice H."/>
            <person name="Pitluck S."/>
            <person name="Singan V."/>
            <person name="Schmutz J."/>
            <person name="Larimer F."/>
            <person name="Land M."/>
            <person name="Hauser L."/>
            <person name="Kyrpides N."/>
            <person name="Anderson I.J."/>
            <person name="Miller C."/>
            <person name="Richardson P."/>
        </authorList>
    </citation>
    <scope>NUCLEOTIDE SEQUENCE [LARGE SCALE GENOMIC DNA]</scope>
    <source>
        <strain evidence="2">PYR-1</strain>
    </source>
</reference>
<protein>
    <submittedName>
        <fullName evidence="2">Conserved transmembrane protein</fullName>
    </submittedName>
</protein>
<dbReference type="AlphaFoldDB" id="A1T4W3"/>
<keyword evidence="1" id="KW-0472">Membrane</keyword>
<evidence type="ECO:0000313" key="2">
    <source>
        <dbReference type="EMBL" id="ABM12213.1"/>
    </source>
</evidence>
<feature type="transmembrane region" description="Helical" evidence="1">
    <location>
        <begin position="28"/>
        <end position="50"/>
    </location>
</feature>
<accession>A1T4W3</accession>
<dbReference type="InterPro" id="IPR039708">
    <property type="entry name" value="MT1774/Rv1733c-like"/>
</dbReference>
<organism evidence="2 3">
    <name type="scientific">Mycolicibacterium vanbaalenii (strain DSM 7251 / JCM 13017 / BCRC 16820 / KCTC 9966 / NRRL B-24157 / PYR-1)</name>
    <name type="common">Mycobacterium vanbaalenii</name>
    <dbReference type="NCBI Taxonomy" id="350058"/>
    <lineage>
        <taxon>Bacteria</taxon>
        <taxon>Bacillati</taxon>
        <taxon>Actinomycetota</taxon>
        <taxon>Actinomycetes</taxon>
        <taxon>Mycobacteriales</taxon>
        <taxon>Mycobacteriaceae</taxon>
        <taxon>Mycolicibacterium</taxon>
    </lineage>
</organism>
<sequence>MQSNTFGTRVWMRRLVARSPIVRGTDRIEAAGLLLVVALSILTVPIAGAVGTAEYDRLAHTFAEQRLVKHEVDATAVSDSRGVPQPYEKPYVTEVSWNYAGTTHTAEIRTRQMSAGDRVRIWVDDAGNRTVMVPSDHDAAAEAVIAALALWSVASGTGLAGWLLLRMRLNRMRFQAWDRELDDLADNGGRTNNNTP</sequence>
<dbReference type="KEGG" id="mva:Mvan_1379"/>
<evidence type="ECO:0000313" key="3">
    <source>
        <dbReference type="Proteomes" id="UP000009159"/>
    </source>
</evidence>